<feature type="region of interest" description="Disordered" evidence="1">
    <location>
        <begin position="145"/>
        <end position="168"/>
    </location>
</feature>
<keyword evidence="4" id="KW-1185">Reference proteome</keyword>
<evidence type="ECO:0000256" key="2">
    <source>
        <dbReference type="SAM" id="Phobius"/>
    </source>
</evidence>
<dbReference type="OrthoDB" id="10540489at2759"/>
<gene>
    <name evidence="3" type="ORF">GIB67_041404</name>
</gene>
<dbReference type="AlphaFoldDB" id="A0A7J7LRK7"/>
<keyword evidence="2" id="KW-0472">Membrane</keyword>
<comment type="caution">
    <text evidence="3">The sequence shown here is derived from an EMBL/GenBank/DDBJ whole genome shotgun (WGS) entry which is preliminary data.</text>
</comment>
<evidence type="ECO:0000256" key="1">
    <source>
        <dbReference type="SAM" id="MobiDB-lite"/>
    </source>
</evidence>
<keyword evidence="2" id="KW-1133">Transmembrane helix</keyword>
<keyword evidence="2" id="KW-0812">Transmembrane</keyword>
<evidence type="ECO:0000313" key="3">
    <source>
        <dbReference type="EMBL" id="KAF6145209.1"/>
    </source>
</evidence>
<sequence>MLCIFFHFSSSSGYQQSGAVLNDGSSGIHIKPTLLVTGKVPTNVSASSASDVYRSIRSEISELKPNDYDIPIERSPACVVPSPIHPRPLEMVVGLLRYLLIICVQFIFLTCNVFLVLCSDRAPNALGSCQSAMFSPLNRGHGATLVPGHQNEQNAPLPSLSCTNEDFP</sequence>
<reference evidence="3 4" key="1">
    <citation type="journal article" date="2020" name="IScience">
        <title>Genome Sequencing of the Endangered Kingdonia uniflora (Circaeasteraceae, Ranunculales) Reveals Potential Mechanisms of Evolutionary Specialization.</title>
        <authorList>
            <person name="Sun Y."/>
            <person name="Deng T."/>
            <person name="Zhang A."/>
            <person name="Moore M.J."/>
            <person name="Landis J.B."/>
            <person name="Lin N."/>
            <person name="Zhang H."/>
            <person name="Zhang X."/>
            <person name="Huang J."/>
            <person name="Zhang X."/>
            <person name="Sun H."/>
            <person name="Wang H."/>
        </authorList>
    </citation>
    <scope>NUCLEOTIDE SEQUENCE [LARGE SCALE GENOMIC DNA]</scope>
    <source>
        <strain evidence="3">TB1705</strain>
        <tissue evidence="3">Leaf</tissue>
    </source>
</reference>
<name>A0A7J7LRK7_9MAGN</name>
<feature type="compositionally biased region" description="Polar residues" evidence="1">
    <location>
        <begin position="150"/>
        <end position="168"/>
    </location>
</feature>
<organism evidence="3 4">
    <name type="scientific">Kingdonia uniflora</name>
    <dbReference type="NCBI Taxonomy" id="39325"/>
    <lineage>
        <taxon>Eukaryota</taxon>
        <taxon>Viridiplantae</taxon>
        <taxon>Streptophyta</taxon>
        <taxon>Embryophyta</taxon>
        <taxon>Tracheophyta</taxon>
        <taxon>Spermatophyta</taxon>
        <taxon>Magnoliopsida</taxon>
        <taxon>Ranunculales</taxon>
        <taxon>Circaeasteraceae</taxon>
        <taxon>Kingdonia</taxon>
    </lineage>
</organism>
<feature type="transmembrane region" description="Helical" evidence="2">
    <location>
        <begin position="95"/>
        <end position="117"/>
    </location>
</feature>
<protein>
    <submittedName>
        <fullName evidence="3">Uncharacterized protein</fullName>
    </submittedName>
</protein>
<dbReference type="EMBL" id="JACGCM010002082">
    <property type="protein sequence ID" value="KAF6145209.1"/>
    <property type="molecule type" value="Genomic_DNA"/>
</dbReference>
<dbReference type="Proteomes" id="UP000541444">
    <property type="component" value="Unassembled WGS sequence"/>
</dbReference>
<proteinExistence type="predicted"/>
<accession>A0A7J7LRK7</accession>
<evidence type="ECO:0000313" key="4">
    <source>
        <dbReference type="Proteomes" id="UP000541444"/>
    </source>
</evidence>